<keyword evidence="2 9" id="KW-0028">Amino-acid biosynthesis</keyword>
<evidence type="ECO:0000256" key="9">
    <source>
        <dbReference type="HAMAP-Rule" id="MF_00211"/>
    </source>
</evidence>
<dbReference type="Pfam" id="PF02885">
    <property type="entry name" value="Glycos_trans_3N"/>
    <property type="match status" value="1"/>
</dbReference>
<evidence type="ECO:0000313" key="13">
    <source>
        <dbReference type="Proteomes" id="UP000243333"/>
    </source>
</evidence>
<keyword evidence="9" id="KW-0479">Metal-binding</keyword>
<gene>
    <name evidence="9" type="primary">trpD</name>
    <name evidence="12" type="ORF">SAMN05660235_01352</name>
</gene>
<comment type="cofactor">
    <cofactor evidence="9">
        <name>Mg(2+)</name>
        <dbReference type="ChEBI" id="CHEBI:18420"/>
    </cofactor>
    <text evidence="9">Binds 2 magnesium ions per monomer.</text>
</comment>
<keyword evidence="4 9" id="KW-0808">Transferase</keyword>
<feature type="binding site" evidence="9">
    <location>
        <begin position="90"/>
        <end position="93"/>
    </location>
    <ligand>
        <name>5-phospho-alpha-D-ribose 1-diphosphate</name>
        <dbReference type="ChEBI" id="CHEBI:58017"/>
    </ligand>
</feature>
<feature type="domain" description="Glycosyl transferase family 3 N-terminal" evidence="11">
    <location>
        <begin position="3"/>
        <end position="65"/>
    </location>
</feature>
<feature type="domain" description="Glycosyl transferase family 3" evidence="10">
    <location>
        <begin position="73"/>
        <end position="324"/>
    </location>
</feature>
<dbReference type="OrthoDB" id="9806430at2"/>
<organism evidence="12 13">
    <name type="scientific">Sporolituus thermophilus DSM 23256</name>
    <dbReference type="NCBI Taxonomy" id="1123285"/>
    <lineage>
        <taxon>Bacteria</taxon>
        <taxon>Bacillati</taxon>
        <taxon>Bacillota</taxon>
        <taxon>Negativicutes</taxon>
        <taxon>Selenomonadales</taxon>
        <taxon>Sporomusaceae</taxon>
        <taxon>Sporolituus</taxon>
    </lineage>
</organism>
<evidence type="ECO:0000256" key="5">
    <source>
        <dbReference type="ARBA" id="ARBA00022822"/>
    </source>
</evidence>
<keyword evidence="6 9" id="KW-0057">Aromatic amino acid biosynthesis</keyword>
<comment type="catalytic activity">
    <reaction evidence="7 9">
        <text>N-(5-phospho-beta-D-ribosyl)anthranilate + diphosphate = 5-phospho-alpha-D-ribose 1-diphosphate + anthranilate</text>
        <dbReference type="Rhea" id="RHEA:11768"/>
        <dbReference type="ChEBI" id="CHEBI:16567"/>
        <dbReference type="ChEBI" id="CHEBI:18277"/>
        <dbReference type="ChEBI" id="CHEBI:33019"/>
        <dbReference type="ChEBI" id="CHEBI:58017"/>
        <dbReference type="EC" id="2.4.2.18"/>
    </reaction>
</comment>
<feature type="binding site" evidence="9">
    <location>
        <position position="226"/>
    </location>
    <ligand>
        <name>Mg(2+)</name>
        <dbReference type="ChEBI" id="CHEBI:18420"/>
        <label>2</label>
    </ligand>
</feature>
<accession>A0A1G7KIA1</accession>
<comment type="function">
    <text evidence="9">Catalyzes the transfer of the phosphoribosyl group of 5-phosphorylribose-1-pyrophosphate (PRPP) to anthranilate to yield N-(5'-phosphoribosyl)-anthranilate (PRA).</text>
</comment>
<dbReference type="GO" id="GO:0005829">
    <property type="term" value="C:cytosol"/>
    <property type="evidence" value="ECO:0007669"/>
    <property type="project" value="TreeGrafter"/>
</dbReference>
<dbReference type="NCBIfam" id="TIGR01245">
    <property type="entry name" value="trpD"/>
    <property type="match status" value="1"/>
</dbReference>
<dbReference type="Pfam" id="PF00591">
    <property type="entry name" value="Glycos_transf_3"/>
    <property type="match status" value="1"/>
</dbReference>
<dbReference type="EMBL" id="FNBU01000008">
    <property type="protein sequence ID" value="SDF36811.1"/>
    <property type="molecule type" value="Genomic_DNA"/>
</dbReference>
<dbReference type="GO" id="GO:0004048">
    <property type="term" value="F:anthranilate phosphoribosyltransferase activity"/>
    <property type="evidence" value="ECO:0007669"/>
    <property type="project" value="UniProtKB-UniRule"/>
</dbReference>
<dbReference type="Gene3D" id="1.20.970.10">
    <property type="entry name" value="Transferase, Pyrimidine Nucleoside Phosphorylase, Chain C"/>
    <property type="match status" value="1"/>
</dbReference>
<comment type="subunit">
    <text evidence="9">Homodimer.</text>
</comment>
<dbReference type="InterPro" id="IPR036320">
    <property type="entry name" value="Glycosyl_Trfase_fam3_N_dom_sf"/>
</dbReference>
<dbReference type="InterPro" id="IPR000312">
    <property type="entry name" value="Glycosyl_Trfase_fam3"/>
</dbReference>
<sequence length="342" mass="35989">MLKDFLAQVVSGQNLGREEAKQAMHIIMSGQASEAQIGAFLTALRIKGETSIEVTGFAETMRKQAIRIQCSSKQVIDTCGTGGDKKGTFNISTTVAFVLAGAGLTVAKHGNRGVSSSCGSADVLTALGVNVNLPAQAVARALDEVKVGFLYAPLFHQAMKYAAKPRQDLGFRTVFNLLGPLTNPANATCQLVGVYERSLTEKVAEALVGLGVQRAMVVHSFDGMDEISTAAPTQITEVNHGAIRSYVIDPLEYGFTPASSQAYQGGSPEKNAAITLAILQGQRGPKRDIVLLNAAAALLVADMAPNLKEGLAIAAASIDSGAALAKLEELKEFSQREELLLS</sequence>
<dbReference type="GO" id="GO:0000287">
    <property type="term" value="F:magnesium ion binding"/>
    <property type="evidence" value="ECO:0007669"/>
    <property type="project" value="UniProtKB-UniRule"/>
</dbReference>
<evidence type="ECO:0000256" key="2">
    <source>
        <dbReference type="ARBA" id="ARBA00022605"/>
    </source>
</evidence>
<comment type="similarity">
    <text evidence="9">Belongs to the anthranilate phosphoribosyltransferase family.</text>
</comment>
<reference evidence="13" key="1">
    <citation type="submission" date="2016-10" db="EMBL/GenBank/DDBJ databases">
        <authorList>
            <person name="Varghese N."/>
            <person name="Submissions S."/>
        </authorList>
    </citation>
    <scope>NUCLEOTIDE SEQUENCE [LARGE SCALE GENOMIC DNA]</scope>
    <source>
        <strain evidence="13">DSM 23256</strain>
    </source>
</reference>
<dbReference type="EC" id="2.4.2.18" evidence="9"/>
<protein>
    <recommendedName>
        <fullName evidence="9">Anthranilate phosphoribosyltransferase</fullName>
        <ecNumber evidence="9">2.4.2.18</ecNumber>
    </recommendedName>
</protein>
<feature type="binding site" evidence="9">
    <location>
        <position position="80"/>
    </location>
    <ligand>
        <name>anthranilate</name>
        <dbReference type="ChEBI" id="CHEBI:16567"/>
        <label>1</label>
    </ligand>
</feature>
<dbReference type="HAMAP" id="MF_00211">
    <property type="entry name" value="TrpD"/>
    <property type="match status" value="1"/>
</dbReference>
<feature type="binding site" evidence="9">
    <location>
        <position position="80"/>
    </location>
    <ligand>
        <name>5-phospho-alpha-D-ribose 1-diphosphate</name>
        <dbReference type="ChEBI" id="CHEBI:58017"/>
    </ligand>
</feature>
<evidence type="ECO:0000256" key="7">
    <source>
        <dbReference type="ARBA" id="ARBA00052328"/>
    </source>
</evidence>
<dbReference type="RefSeq" id="WP_093689306.1">
    <property type="nucleotide sequence ID" value="NZ_FNBU01000008.1"/>
</dbReference>
<feature type="binding site" evidence="9">
    <location>
        <position position="226"/>
    </location>
    <ligand>
        <name>Mg(2+)</name>
        <dbReference type="ChEBI" id="CHEBI:18420"/>
        <label>1</label>
    </ligand>
</feature>
<dbReference type="InterPro" id="IPR005940">
    <property type="entry name" value="Anthranilate_Pribosyl_Tfrase"/>
</dbReference>
<evidence type="ECO:0000256" key="4">
    <source>
        <dbReference type="ARBA" id="ARBA00022679"/>
    </source>
</evidence>
<evidence type="ECO:0000259" key="10">
    <source>
        <dbReference type="Pfam" id="PF00591"/>
    </source>
</evidence>
<comment type="similarity">
    <text evidence="8">In the C-terminal section; belongs to the anthranilate phosphoribosyltransferase family.</text>
</comment>
<keyword evidence="5 9" id="KW-0822">Tryptophan biosynthesis</keyword>
<feature type="binding site" evidence="9">
    <location>
        <position position="120"/>
    </location>
    <ligand>
        <name>5-phospho-alpha-D-ribose 1-diphosphate</name>
        <dbReference type="ChEBI" id="CHEBI:58017"/>
    </ligand>
</feature>
<dbReference type="AlphaFoldDB" id="A0A1G7KIA1"/>
<feature type="binding site" evidence="9">
    <location>
        <begin position="108"/>
        <end position="116"/>
    </location>
    <ligand>
        <name>5-phospho-alpha-D-ribose 1-diphosphate</name>
        <dbReference type="ChEBI" id="CHEBI:58017"/>
    </ligand>
</feature>
<dbReference type="InterPro" id="IPR035902">
    <property type="entry name" value="Nuc_phospho_transferase"/>
</dbReference>
<evidence type="ECO:0000256" key="1">
    <source>
        <dbReference type="ARBA" id="ARBA00004907"/>
    </source>
</evidence>
<keyword evidence="13" id="KW-1185">Reference proteome</keyword>
<comment type="pathway">
    <text evidence="1 9">Amino-acid biosynthesis; L-tryptophan biosynthesis; L-tryptophan from chorismate: step 2/5.</text>
</comment>
<dbReference type="UniPathway" id="UPA00035">
    <property type="reaction ID" value="UER00041"/>
</dbReference>
<feature type="binding site" evidence="9">
    <location>
        <begin position="83"/>
        <end position="84"/>
    </location>
    <ligand>
        <name>5-phospho-alpha-D-ribose 1-diphosphate</name>
        <dbReference type="ChEBI" id="CHEBI:58017"/>
    </ligand>
</feature>
<proteinExistence type="inferred from homology"/>
<dbReference type="SUPFAM" id="SSF47648">
    <property type="entry name" value="Nucleoside phosphorylase/phosphoribosyltransferase N-terminal domain"/>
    <property type="match status" value="1"/>
</dbReference>
<evidence type="ECO:0000256" key="3">
    <source>
        <dbReference type="ARBA" id="ARBA00022676"/>
    </source>
</evidence>
<evidence type="ECO:0000256" key="8">
    <source>
        <dbReference type="ARBA" id="ARBA00061188"/>
    </source>
</evidence>
<keyword evidence="3 9" id="KW-0328">Glycosyltransferase</keyword>
<dbReference type="Gene3D" id="3.40.1030.10">
    <property type="entry name" value="Nucleoside phosphorylase/phosphoribosyltransferase catalytic domain"/>
    <property type="match status" value="1"/>
</dbReference>
<feature type="binding site" evidence="9">
    <location>
        <position position="88"/>
    </location>
    <ligand>
        <name>5-phospho-alpha-D-ribose 1-diphosphate</name>
        <dbReference type="ChEBI" id="CHEBI:58017"/>
    </ligand>
</feature>
<comment type="caution">
    <text evidence="9">Lacks conserved residue(s) required for the propagation of feature annotation.</text>
</comment>
<evidence type="ECO:0000313" key="12">
    <source>
        <dbReference type="EMBL" id="SDF36811.1"/>
    </source>
</evidence>
<dbReference type="Proteomes" id="UP000243333">
    <property type="component" value="Unassembled WGS sequence"/>
</dbReference>
<dbReference type="GO" id="GO:0000162">
    <property type="term" value="P:L-tryptophan biosynthetic process"/>
    <property type="evidence" value="ECO:0007669"/>
    <property type="project" value="UniProtKB-UniRule"/>
</dbReference>
<evidence type="ECO:0000259" key="11">
    <source>
        <dbReference type="Pfam" id="PF02885"/>
    </source>
</evidence>
<dbReference type="InterPro" id="IPR017459">
    <property type="entry name" value="Glycosyl_Trfase_fam3_N_dom"/>
</dbReference>
<keyword evidence="9" id="KW-0460">Magnesium</keyword>
<dbReference type="STRING" id="1123285.SAMN05660235_01352"/>
<dbReference type="PANTHER" id="PTHR43285">
    <property type="entry name" value="ANTHRANILATE PHOSPHORIBOSYLTRANSFERASE"/>
    <property type="match status" value="1"/>
</dbReference>
<dbReference type="SUPFAM" id="SSF52418">
    <property type="entry name" value="Nucleoside phosphorylase/phosphoribosyltransferase catalytic domain"/>
    <property type="match status" value="1"/>
</dbReference>
<name>A0A1G7KIA1_9FIRM</name>
<feature type="binding site" evidence="9">
    <location>
        <position position="166"/>
    </location>
    <ligand>
        <name>anthranilate</name>
        <dbReference type="ChEBI" id="CHEBI:16567"/>
        <label>2</label>
    </ligand>
</feature>
<feature type="binding site" evidence="9">
    <location>
        <position position="225"/>
    </location>
    <ligand>
        <name>Mg(2+)</name>
        <dbReference type="ChEBI" id="CHEBI:18420"/>
        <label>2</label>
    </ligand>
</feature>
<feature type="binding site" evidence="9">
    <location>
        <position position="111"/>
    </location>
    <ligand>
        <name>anthranilate</name>
        <dbReference type="ChEBI" id="CHEBI:16567"/>
        <label>1</label>
    </ligand>
</feature>
<dbReference type="PANTHER" id="PTHR43285:SF2">
    <property type="entry name" value="ANTHRANILATE PHOSPHORIBOSYLTRANSFERASE"/>
    <property type="match status" value="1"/>
</dbReference>
<evidence type="ECO:0000256" key="6">
    <source>
        <dbReference type="ARBA" id="ARBA00023141"/>
    </source>
</evidence>
<feature type="binding site" evidence="9">
    <location>
        <position position="92"/>
    </location>
    <ligand>
        <name>Mg(2+)</name>
        <dbReference type="ChEBI" id="CHEBI:18420"/>
        <label>1</label>
    </ligand>
</feature>
<dbReference type="FunFam" id="3.40.1030.10:FF:000002">
    <property type="entry name" value="Anthranilate phosphoribosyltransferase"/>
    <property type="match status" value="1"/>
</dbReference>